<proteinExistence type="predicted"/>
<accession>A0AA45C8V1</accession>
<reference evidence="5 6" key="1">
    <citation type="submission" date="2018-05" db="EMBL/GenBank/DDBJ databases">
        <title>Genomic Encyclopedia of Type Strains, Phase IV (KMG-IV): sequencing the most valuable type-strain genomes for metagenomic binning, comparative biology and taxonomic classification.</title>
        <authorList>
            <person name="Goeker M."/>
        </authorList>
    </citation>
    <scope>NUCLEOTIDE SEQUENCE [LARGE SCALE GENOMIC DNA]</scope>
    <source>
        <strain evidence="5 6">DSM 24906</strain>
    </source>
</reference>
<evidence type="ECO:0000256" key="1">
    <source>
        <dbReference type="ARBA" id="ARBA00023015"/>
    </source>
</evidence>
<dbReference type="PANTHER" id="PTHR30146">
    <property type="entry name" value="LACI-RELATED TRANSCRIPTIONAL REPRESSOR"/>
    <property type="match status" value="1"/>
</dbReference>
<dbReference type="SUPFAM" id="SSF47413">
    <property type="entry name" value="lambda repressor-like DNA-binding domains"/>
    <property type="match status" value="1"/>
</dbReference>
<comment type="caution">
    <text evidence="5">The sequence shown here is derived from an EMBL/GenBank/DDBJ whole genome shotgun (WGS) entry which is preliminary data.</text>
</comment>
<dbReference type="SUPFAM" id="SSF53822">
    <property type="entry name" value="Periplasmic binding protein-like I"/>
    <property type="match status" value="1"/>
</dbReference>
<dbReference type="Pfam" id="PF00356">
    <property type="entry name" value="LacI"/>
    <property type="match status" value="1"/>
</dbReference>
<dbReference type="Gene3D" id="3.40.50.2300">
    <property type="match status" value="2"/>
</dbReference>
<dbReference type="SMART" id="SM00354">
    <property type="entry name" value="HTH_LACI"/>
    <property type="match status" value="1"/>
</dbReference>
<sequence length="326" mass="37820">MKMKEIAKMCDVSISTVSRVLNNKSGVRDEVREKVLKVIKETDFTPNIYAQSLTTKKTKTIGVFIPGVDTYFRKIIFGITDFFSKKNYSILLSADRYKNEVENIEFLLNKNVDGIIYFPWYIDNSIDGKIKEFGNKKPFVIIDYEFKDIPCVIQDHYSSMKEIVEFYLKNDKKNLLFINGQEYNYSSQIRKKSFENTLKNNNIHNYKILEASFSIDESYKIIENFFNNNKISDYDGIICCNDSIAISCISYLKSVNVNIPKRVWISGFDDMDIVKYITPSLTSVSYDKYQLGYNAAVLLYQQIKSTNSINKISMNYKIVYRNSTGG</sequence>
<keyword evidence="2" id="KW-0238">DNA-binding</keyword>
<evidence type="ECO:0000313" key="5">
    <source>
        <dbReference type="EMBL" id="PWJ96462.1"/>
    </source>
</evidence>
<dbReference type="EMBL" id="QGGI01000001">
    <property type="protein sequence ID" value="PWJ96462.1"/>
    <property type="molecule type" value="Genomic_DNA"/>
</dbReference>
<dbReference type="PANTHER" id="PTHR30146:SF109">
    <property type="entry name" value="HTH-TYPE TRANSCRIPTIONAL REGULATOR GALS"/>
    <property type="match status" value="1"/>
</dbReference>
<dbReference type="RefSeq" id="WP_109603462.1">
    <property type="nucleotide sequence ID" value="NZ_QGGI01000001.1"/>
</dbReference>
<dbReference type="GO" id="GO:0003700">
    <property type="term" value="F:DNA-binding transcription factor activity"/>
    <property type="evidence" value="ECO:0007669"/>
    <property type="project" value="TreeGrafter"/>
</dbReference>
<dbReference type="Pfam" id="PF13377">
    <property type="entry name" value="Peripla_BP_3"/>
    <property type="match status" value="1"/>
</dbReference>
<evidence type="ECO:0000256" key="2">
    <source>
        <dbReference type="ARBA" id="ARBA00023125"/>
    </source>
</evidence>
<dbReference type="Gene3D" id="1.10.260.40">
    <property type="entry name" value="lambda repressor-like DNA-binding domains"/>
    <property type="match status" value="1"/>
</dbReference>
<dbReference type="CDD" id="cd01392">
    <property type="entry name" value="HTH_LacI"/>
    <property type="match status" value="1"/>
</dbReference>
<dbReference type="InterPro" id="IPR046335">
    <property type="entry name" value="LacI/GalR-like_sensor"/>
</dbReference>
<keyword evidence="6" id="KW-1185">Reference proteome</keyword>
<gene>
    <name evidence="5" type="ORF">C7380_10134</name>
</gene>
<dbReference type="InterPro" id="IPR010982">
    <property type="entry name" value="Lambda_DNA-bd_dom_sf"/>
</dbReference>
<evidence type="ECO:0000259" key="4">
    <source>
        <dbReference type="PROSITE" id="PS50932"/>
    </source>
</evidence>
<dbReference type="CDD" id="cd01542">
    <property type="entry name" value="PBP1_TreR-like"/>
    <property type="match status" value="1"/>
</dbReference>
<organism evidence="5 6">
    <name type="scientific">Oceanotoga teriensis</name>
    <dbReference type="NCBI Taxonomy" id="515440"/>
    <lineage>
        <taxon>Bacteria</taxon>
        <taxon>Thermotogati</taxon>
        <taxon>Thermotogota</taxon>
        <taxon>Thermotogae</taxon>
        <taxon>Petrotogales</taxon>
        <taxon>Petrotogaceae</taxon>
        <taxon>Oceanotoga</taxon>
    </lineage>
</organism>
<dbReference type="InterPro" id="IPR000843">
    <property type="entry name" value="HTH_LacI"/>
</dbReference>
<dbReference type="AlphaFoldDB" id="A0AA45C8V1"/>
<protein>
    <submittedName>
        <fullName evidence="5">LacI family transcriptional regulator</fullName>
    </submittedName>
</protein>
<name>A0AA45C8V1_9BACT</name>
<dbReference type="Proteomes" id="UP000245921">
    <property type="component" value="Unassembled WGS sequence"/>
</dbReference>
<evidence type="ECO:0000256" key="3">
    <source>
        <dbReference type="ARBA" id="ARBA00023163"/>
    </source>
</evidence>
<dbReference type="PROSITE" id="PS50932">
    <property type="entry name" value="HTH_LACI_2"/>
    <property type="match status" value="1"/>
</dbReference>
<dbReference type="InterPro" id="IPR028082">
    <property type="entry name" value="Peripla_BP_I"/>
</dbReference>
<feature type="domain" description="HTH lacI-type" evidence="4">
    <location>
        <begin position="1"/>
        <end position="55"/>
    </location>
</feature>
<evidence type="ECO:0000313" key="6">
    <source>
        <dbReference type="Proteomes" id="UP000245921"/>
    </source>
</evidence>
<keyword evidence="3" id="KW-0804">Transcription</keyword>
<keyword evidence="1" id="KW-0805">Transcription regulation</keyword>
<dbReference type="GO" id="GO:0000976">
    <property type="term" value="F:transcription cis-regulatory region binding"/>
    <property type="evidence" value="ECO:0007669"/>
    <property type="project" value="TreeGrafter"/>
</dbReference>